<keyword evidence="3" id="KW-1185">Reference proteome</keyword>
<protein>
    <submittedName>
        <fullName evidence="2">Uncharacterized protein</fullName>
    </submittedName>
</protein>
<dbReference type="AlphaFoldDB" id="A0A5E5A8I9"/>
<keyword evidence="1" id="KW-0812">Transmembrane</keyword>
<dbReference type="Proteomes" id="UP000414136">
    <property type="component" value="Unassembled WGS sequence"/>
</dbReference>
<accession>A0A5E5A8I9</accession>
<keyword evidence="1" id="KW-0472">Membrane</keyword>
<name>A0A5E5A8I9_9BURK</name>
<dbReference type="EMBL" id="CABPSQ010000005">
    <property type="protein sequence ID" value="VVE69478.1"/>
    <property type="molecule type" value="Genomic_DNA"/>
</dbReference>
<reference evidence="2 3" key="1">
    <citation type="submission" date="2019-08" db="EMBL/GenBank/DDBJ databases">
        <authorList>
            <person name="Peeters C."/>
        </authorList>
    </citation>
    <scope>NUCLEOTIDE SEQUENCE [LARGE SCALE GENOMIC DNA]</scope>
    <source>
        <strain evidence="2 3">LMG 31118</strain>
    </source>
</reference>
<evidence type="ECO:0000313" key="2">
    <source>
        <dbReference type="EMBL" id="VVE69478.1"/>
    </source>
</evidence>
<evidence type="ECO:0000313" key="3">
    <source>
        <dbReference type="Proteomes" id="UP000414136"/>
    </source>
</evidence>
<proteinExistence type="predicted"/>
<evidence type="ECO:0000256" key="1">
    <source>
        <dbReference type="SAM" id="Phobius"/>
    </source>
</evidence>
<organism evidence="2 3">
    <name type="scientific">Pandoraea captiosa</name>
    <dbReference type="NCBI Taxonomy" id="2508302"/>
    <lineage>
        <taxon>Bacteria</taxon>
        <taxon>Pseudomonadati</taxon>
        <taxon>Pseudomonadota</taxon>
        <taxon>Betaproteobacteria</taxon>
        <taxon>Burkholderiales</taxon>
        <taxon>Burkholderiaceae</taxon>
        <taxon>Pandoraea</taxon>
    </lineage>
</organism>
<sequence length="72" mass="7897">MTKVEAILPTLATREDLAREIVAVRVEMHQGFAAVHRELHKELHALTWRLIGTMVSVGAALVAATHFVAKLA</sequence>
<keyword evidence="1" id="KW-1133">Transmembrane helix</keyword>
<gene>
    <name evidence="2" type="ORF">PCA31118_03231</name>
</gene>
<feature type="transmembrane region" description="Helical" evidence="1">
    <location>
        <begin position="46"/>
        <end position="69"/>
    </location>
</feature>